<accession>A0A0R3UPI1</accession>
<keyword evidence="2" id="KW-1185">Reference proteome</keyword>
<dbReference type="EMBL" id="UXSR01005830">
    <property type="protein sequence ID" value="VDD83756.1"/>
    <property type="molecule type" value="Genomic_DNA"/>
</dbReference>
<evidence type="ECO:0000313" key="1">
    <source>
        <dbReference type="EMBL" id="VDD83756.1"/>
    </source>
</evidence>
<gene>
    <name evidence="1" type="ORF">MCOS_LOCUS9759</name>
</gene>
<organism evidence="3">
    <name type="scientific">Mesocestoides corti</name>
    <name type="common">Flatworm</name>
    <dbReference type="NCBI Taxonomy" id="53468"/>
    <lineage>
        <taxon>Eukaryota</taxon>
        <taxon>Metazoa</taxon>
        <taxon>Spiralia</taxon>
        <taxon>Lophotrochozoa</taxon>
        <taxon>Platyhelminthes</taxon>
        <taxon>Cestoda</taxon>
        <taxon>Eucestoda</taxon>
        <taxon>Cyclophyllidea</taxon>
        <taxon>Mesocestoididae</taxon>
        <taxon>Mesocestoides</taxon>
    </lineage>
</organism>
<dbReference type="Proteomes" id="UP000267029">
    <property type="component" value="Unassembled WGS sequence"/>
</dbReference>
<sequence length="101" mass="11522">MFPLLPSCPAGKAALHESPKSIEIWPNALVIPPKFMSTLHVCSGSARVNNKKTEKQRRIHVQKIRRWMVKFERIRSLHLTCFDLHAASGAALKAKRPRIDR</sequence>
<name>A0A0R3UPI1_MESCO</name>
<reference evidence="3" key="1">
    <citation type="submission" date="2017-02" db="UniProtKB">
        <authorList>
            <consortium name="WormBaseParasite"/>
        </authorList>
    </citation>
    <scope>IDENTIFICATION</scope>
</reference>
<reference evidence="1 2" key="2">
    <citation type="submission" date="2018-10" db="EMBL/GenBank/DDBJ databases">
        <authorList>
            <consortium name="Pathogen Informatics"/>
        </authorList>
    </citation>
    <scope>NUCLEOTIDE SEQUENCE [LARGE SCALE GENOMIC DNA]</scope>
</reference>
<evidence type="ECO:0000313" key="2">
    <source>
        <dbReference type="Proteomes" id="UP000267029"/>
    </source>
</evidence>
<dbReference type="AlphaFoldDB" id="A0A0R3UPI1"/>
<dbReference type="WBParaSite" id="MCOS_0000975801-mRNA-1">
    <property type="protein sequence ID" value="MCOS_0000975801-mRNA-1"/>
    <property type="gene ID" value="MCOS_0000975801"/>
</dbReference>
<protein>
    <submittedName>
        <fullName evidence="1 3">Uncharacterized protein</fullName>
    </submittedName>
</protein>
<evidence type="ECO:0000313" key="3">
    <source>
        <dbReference type="WBParaSite" id="MCOS_0000975801-mRNA-1"/>
    </source>
</evidence>
<proteinExistence type="predicted"/>